<accession>A0ABQ9ZJV1</accession>
<sequence>MSPEDPSTDQTKRHWIHKDLQQLRLKLRNAEDIEVIRESSDEENFSNAINDIDFAEEEEVEDFFSCFDDEVLGSTEDTFFIDSDAFPDSSDS</sequence>
<keyword evidence="2" id="KW-1185">Reference proteome</keyword>
<dbReference type="Proteomes" id="UP001234178">
    <property type="component" value="Unassembled WGS sequence"/>
</dbReference>
<reference evidence="1 2" key="1">
    <citation type="journal article" date="2023" name="Nucleic Acids Res.">
        <title>The hologenome of Daphnia magna reveals possible DNA methylation and microbiome-mediated evolution of the host genome.</title>
        <authorList>
            <person name="Chaturvedi A."/>
            <person name="Li X."/>
            <person name="Dhandapani V."/>
            <person name="Marshall H."/>
            <person name="Kissane S."/>
            <person name="Cuenca-Cambronero M."/>
            <person name="Asole G."/>
            <person name="Calvet F."/>
            <person name="Ruiz-Romero M."/>
            <person name="Marangio P."/>
            <person name="Guigo R."/>
            <person name="Rago D."/>
            <person name="Mirbahai L."/>
            <person name="Eastwood N."/>
            <person name="Colbourne J.K."/>
            <person name="Zhou J."/>
            <person name="Mallon E."/>
            <person name="Orsini L."/>
        </authorList>
    </citation>
    <scope>NUCLEOTIDE SEQUENCE [LARGE SCALE GENOMIC DNA]</scope>
    <source>
        <strain evidence="1">LRV0_1</strain>
    </source>
</reference>
<gene>
    <name evidence="1" type="ORF">OUZ56_025434</name>
</gene>
<evidence type="ECO:0000313" key="2">
    <source>
        <dbReference type="Proteomes" id="UP001234178"/>
    </source>
</evidence>
<proteinExistence type="predicted"/>
<comment type="caution">
    <text evidence="1">The sequence shown here is derived from an EMBL/GenBank/DDBJ whole genome shotgun (WGS) entry which is preliminary data.</text>
</comment>
<organism evidence="1 2">
    <name type="scientific">Daphnia magna</name>
    <dbReference type="NCBI Taxonomy" id="35525"/>
    <lineage>
        <taxon>Eukaryota</taxon>
        <taxon>Metazoa</taxon>
        <taxon>Ecdysozoa</taxon>
        <taxon>Arthropoda</taxon>
        <taxon>Crustacea</taxon>
        <taxon>Branchiopoda</taxon>
        <taxon>Diplostraca</taxon>
        <taxon>Cladocera</taxon>
        <taxon>Anomopoda</taxon>
        <taxon>Daphniidae</taxon>
        <taxon>Daphnia</taxon>
    </lineage>
</organism>
<name>A0ABQ9ZJV1_9CRUS</name>
<dbReference type="EMBL" id="JAOYFB010000004">
    <property type="protein sequence ID" value="KAK4013200.1"/>
    <property type="molecule type" value="Genomic_DNA"/>
</dbReference>
<evidence type="ECO:0000313" key="1">
    <source>
        <dbReference type="EMBL" id="KAK4013200.1"/>
    </source>
</evidence>
<protein>
    <submittedName>
        <fullName evidence="1">Uncharacterized protein</fullName>
    </submittedName>
</protein>